<sequence>MGAVAIAIAWRVIFLWRLTRSARASEQTARERAGADEFTIAERRGEVDAGFAVAAPSGGDGRKRGVIKGWGFGPDACVKDADDDGARSSISGTERG</sequence>
<accession>A0AAV7G746</accession>
<feature type="signal peptide" evidence="2">
    <location>
        <begin position="1"/>
        <end position="24"/>
    </location>
</feature>
<feature type="region of interest" description="Disordered" evidence="1">
    <location>
        <begin position="77"/>
        <end position="96"/>
    </location>
</feature>
<protein>
    <submittedName>
        <fullName evidence="3">Uncharacterized protein</fullName>
    </submittedName>
</protein>
<keyword evidence="4" id="KW-1185">Reference proteome</keyword>
<evidence type="ECO:0000313" key="3">
    <source>
        <dbReference type="EMBL" id="KAH0452022.1"/>
    </source>
</evidence>
<comment type="caution">
    <text evidence="3">The sequence shown here is derived from an EMBL/GenBank/DDBJ whole genome shotgun (WGS) entry which is preliminary data.</text>
</comment>
<evidence type="ECO:0000313" key="4">
    <source>
        <dbReference type="Proteomes" id="UP000775213"/>
    </source>
</evidence>
<feature type="chain" id="PRO_5043451200" evidence="2">
    <location>
        <begin position="25"/>
        <end position="96"/>
    </location>
</feature>
<proteinExistence type="predicted"/>
<dbReference type="EMBL" id="JAGFBR010000017">
    <property type="protein sequence ID" value="KAH0452022.1"/>
    <property type="molecule type" value="Genomic_DNA"/>
</dbReference>
<feature type="compositionally biased region" description="Basic and acidic residues" evidence="1">
    <location>
        <begin position="77"/>
        <end position="86"/>
    </location>
</feature>
<organism evidence="3 4">
    <name type="scientific">Dendrobium chrysotoxum</name>
    <name type="common">Orchid</name>
    <dbReference type="NCBI Taxonomy" id="161865"/>
    <lineage>
        <taxon>Eukaryota</taxon>
        <taxon>Viridiplantae</taxon>
        <taxon>Streptophyta</taxon>
        <taxon>Embryophyta</taxon>
        <taxon>Tracheophyta</taxon>
        <taxon>Spermatophyta</taxon>
        <taxon>Magnoliopsida</taxon>
        <taxon>Liliopsida</taxon>
        <taxon>Asparagales</taxon>
        <taxon>Orchidaceae</taxon>
        <taxon>Epidendroideae</taxon>
        <taxon>Malaxideae</taxon>
        <taxon>Dendrobiinae</taxon>
        <taxon>Dendrobium</taxon>
    </lineage>
</organism>
<gene>
    <name evidence="3" type="ORF">IEQ34_019321</name>
</gene>
<dbReference type="AlphaFoldDB" id="A0AAV7G746"/>
<evidence type="ECO:0000256" key="2">
    <source>
        <dbReference type="SAM" id="SignalP"/>
    </source>
</evidence>
<evidence type="ECO:0000256" key="1">
    <source>
        <dbReference type="SAM" id="MobiDB-lite"/>
    </source>
</evidence>
<dbReference type="Proteomes" id="UP000775213">
    <property type="component" value="Unassembled WGS sequence"/>
</dbReference>
<name>A0AAV7G746_DENCH</name>
<reference evidence="3 4" key="1">
    <citation type="journal article" date="2021" name="Hortic Res">
        <title>Chromosome-scale assembly of the Dendrobium chrysotoxum genome enhances the understanding of orchid evolution.</title>
        <authorList>
            <person name="Zhang Y."/>
            <person name="Zhang G.Q."/>
            <person name="Zhang D."/>
            <person name="Liu X.D."/>
            <person name="Xu X.Y."/>
            <person name="Sun W.H."/>
            <person name="Yu X."/>
            <person name="Zhu X."/>
            <person name="Wang Z.W."/>
            <person name="Zhao X."/>
            <person name="Zhong W.Y."/>
            <person name="Chen H."/>
            <person name="Yin W.L."/>
            <person name="Huang T."/>
            <person name="Niu S.C."/>
            <person name="Liu Z.J."/>
        </authorList>
    </citation>
    <scope>NUCLEOTIDE SEQUENCE [LARGE SCALE GENOMIC DNA]</scope>
    <source>
        <strain evidence="3">Lindl</strain>
    </source>
</reference>
<keyword evidence="2" id="KW-0732">Signal</keyword>